<dbReference type="GO" id="GO:0016042">
    <property type="term" value="P:lipid catabolic process"/>
    <property type="evidence" value="ECO:0007669"/>
    <property type="project" value="InterPro"/>
</dbReference>
<dbReference type="Pfam" id="PF03893">
    <property type="entry name" value="Lipase3_N"/>
    <property type="match status" value="1"/>
</dbReference>
<evidence type="ECO:0000259" key="5">
    <source>
        <dbReference type="Pfam" id="PF03893"/>
    </source>
</evidence>
<evidence type="ECO:0000259" key="4">
    <source>
        <dbReference type="Pfam" id="PF01764"/>
    </source>
</evidence>
<name>A0A024SFM8_HYPJR</name>
<dbReference type="InterPro" id="IPR005592">
    <property type="entry name" value="Mono/diacylglycerol_lipase_N"/>
</dbReference>
<sequence length="342" mass="35947">MKCWQLLSLVAVVAGSPVSPIQENTQMLSARQADSKSFTATQTDLTDFQFFVQYAGAAYCNSQTPAGQPIVCANDACPGVAATVIDSFEGSLTGIGGFVAVDAAHQQIILAIRGTKNIRNFVTDIAFAFEDCAFAPGCQVHDGFSKAWDEIADAATAAVTQAVAANPSFGIIATGHSLGGAVATLGATVLRGQGFPIDIYTYGSPRVGNDVFANFVTSQPGAEFRVTHVDDPVPRLPPIILDYRHVSPEFWLSTGDGDTVSYAVADVAVCTGIDNVDCNGGTSGIDLTAHSFYFEKVSGCAPSGLQFKRDDNSTASGIDQFALDRMAQWSLEDQAFVASIKA</sequence>
<dbReference type="OrthoDB" id="426718at2759"/>
<dbReference type="AlphaFoldDB" id="A0A024SFM8"/>
<protein>
    <submittedName>
        <fullName evidence="6">Alpha/beta-hydrolase</fullName>
    </submittedName>
</protein>
<dbReference type="EMBL" id="KI911144">
    <property type="protein sequence ID" value="ETS02982.1"/>
    <property type="molecule type" value="Genomic_DNA"/>
</dbReference>
<feature type="domain" description="Mono-/di-acylglycerol lipase N-terminal" evidence="5">
    <location>
        <begin position="35"/>
        <end position="82"/>
    </location>
</feature>
<evidence type="ECO:0000313" key="6">
    <source>
        <dbReference type="EMBL" id="ETS02982.1"/>
    </source>
</evidence>
<gene>
    <name evidence="6" type="ORF">M419DRAFT_77278</name>
</gene>
<dbReference type="Pfam" id="PF01764">
    <property type="entry name" value="Lipase_3"/>
    <property type="match status" value="1"/>
</dbReference>
<dbReference type="GO" id="GO:0016787">
    <property type="term" value="F:hydrolase activity"/>
    <property type="evidence" value="ECO:0007669"/>
    <property type="project" value="UniProtKB-KW"/>
</dbReference>
<feature type="domain" description="Fungal lipase-type" evidence="4">
    <location>
        <begin position="110"/>
        <end position="239"/>
    </location>
</feature>
<organism evidence="6 7">
    <name type="scientific">Hypocrea jecorina (strain ATCC 56765 / BCRC 32924 / NRRL 11460 / Rut C-30)</name>
    <name type="common">Trichoderma reesei</name>
    <dbReference type="NCBI Taxonomy" id="1344414"/>
    <lineage>
        <taxon>Eukaryota</taxon>
        <taxon>Fungi</taxon>
        <taxon>Dikarya</taxon>
        <taxon>Ascomycota</taxon>
        <taxon>Pezizomycotina</taxon>
        <taxon>Sordariomycetes</taxon>
        <taxon>Hypocreomycetidae</taxon>
        <taxon>Hypocreales</taxon>
        <taxon>Hypocreaceae</taxon>
        <taxon>Trichoderma</taxon>
    </lineage>
</organism>
<evidence type="ECO:0000313" key="7">
    <source>
        <dbReference type="Proteomes" id="UP000024376"/>
    </source>
</evidence>
<dbReference type="SUPFAM" id="SSF53474">
    <property type="entry name" value="alpha/beta-Hydrolases"/>
    <property type="match status" value="1"/>
</dbReference>
<evidence type="ECO:0000256" key="2">
    <source>
        <dbReference type="ARBA" id="ARBA00022801"/>
    </source>
</evidence>
<evidence type="ECO:0000256" key="3">
    <source>
        <dbReference type="SAM" id="SignalP"/>
    </source>
</evidence>
<dbReference type="Gene3D" id="3.40.50.1820">
    <property type="entry name" value="alpha/beta hydrolase"/>
    <property type="match status" value="1"/>
</dbReference>
<keyword evidence="1 3" id="KW-0732">Signal</keyword>
<reference evidence="7" key="1">
    <citation type="journal article" date="2013" name="Ind. Biotechnol.">
        <title>Comparative genomics analysis of Trichoderma reesei strains.</title>
        <authorList>
            <person name="Koike H."/>
            <person name="Aerts A."/>
            <person name="LaButti K."/>
            <person name="Grigoriev I.V."/>
            <person name="Baker S.E."/>
        </authorList>
    </citation>
    <scope>NUCLEOTIDE SEQUENCE [LARGE SCALE GENOMIC DNA]</scope>
    <source>
        <strain evidence="7">ATCC 56765 / BCRC 32924 / NRRL 11460 / Rut C-30</strain>
    </source>
</reference>
<evidence type="ECO:0000256" key="1">
    <source>
        <dbReference type="ARBA" id="ARBA00022729"/>
    </source>
</evidence>
<dbReference type="CDD" id="cd00519">
    <property type="entry name" value="Lipase_3"/>
    <property type="match status" value="1"/>
</dbReference>
<dbReference type="InterPro" id="IPR051299">
    <property type="entry name" value="AB_hydrolase_lip/est"/>
</dbReference>
<feature type="chain" id="PRO_5012090789" evidence="3">
    <location>
        <begin position="16"/>
        <end position="342"/>
    </location>
</feature>
<dbReference type="InterPro" id="IPR002921">
    <property type="entry name" value="Fungal_lipase-type"/>
</dbReference>
<proteinExistence type="predicted"/>
<dbReference type="HOGENOM" id="CLU_032957_1_0_1"/>
<feature type="signal peptide" evidence="3">
    <location>
        <begin position="1"/>
        <end position="15"/>
    </location>
</feature>
<accession>A0A024SFM8</accession>
<dbReference type="PANTHER" id="PTHR46640:SF1">
    <property type="entry name" value="FUNGAL LIPASE-LIKE DOMAIN-CONTAINING PROTEIN-RELATED"/>
    <property type="match status" value="1"/>
</dbReference>
<dbReference type="KEGG" id="trr:M419DRAFT_77278"/>
<keyword evidence="2 6" id="KW-0378">Hydrolase</keyword>
<dbReference type="Proteomes" id="UP000024376">
    <property type="component" value="Unassembled WGS sequence"/>
</dbReference>
<dbReference type="PANTHER" id="PTHR46640">
    <property type="entry name" value="TRIACYLGLYCEROL LIPASE, PUTATIVE (AFU_ORTHOLOGUE AFUA_6G06510)-RELATED"/>
    <property type="match status" value="1"/>
</dbReference>
<dbReference type="InterPro" id="IPR029058">
    <property type="entry name" value="AB_hydrolase_fold"/>
</dbReference>